<dbReference type="Proteomes" id="UP001054945">
    <property type="component" value="Unassembled WGS sequence"/>
</dbReference>
<keyword evidence="2" id="KW-1185">Reference proteome</keyword>
<protein>
    <submittedName>
        <fullName evidence="1">Uncharacterized protein</fullName>
    </submittedName>
</protein>
<organism evidence="1 2">
    <name type="scientific">Caerostris extrusa</name>
    <name type="common">Bark spider</name>
    <name type="synonym">Caerostris bankana</name>
    <dbReference type="NCBI Taxonomy" id="172846"/>
    <lineage>
        <taxon>Eukaryota</taxon>
        <taxon>Metazoa</taxon>
        <taxon>Ecdysozoa</taxon>
        <taxon>Arthropoda</taxon>
        <taxon>Chelicerata</taxon>
        <taxon>Arachnida</taxon>
        <taxon>Araneae</taxon>
        <taxon>Araneomorphae</taxon>
        <taxon>Entelegynae</taxon>
        <taxon>Araneoidea</taxon>
        <taxon>Araneidae</taxon>
        <taxon>Caerostris</taxon>
    </lineage>
</organism>
<evidence type="ECO:0000313" key="1">
    <source>
        <dbReference type="EMBL" id="GIY38666.1"/>
    </source>
</evidence>
<accession>A0AAV4T073</accession>
<reference evidence="1 2" key="1">
    <citation type="submission" date="2021-06" db="EMBL/GenBank/DDBJ databases">
        <title>Caerostris extrusa draft genome.</title>
        <authorList>
            <person name="Kono N."/>
            <person name="Arakawa K."/>
        </authorList>
    </citation>
    <scope>NUCLEOTIDE SEQUENCE [LARGE SCALE GENOMIC DNA]</scope>
</reference>
<gene>
    <name evidence="1" type="ORF">CEXT_200361</name>
</gene>
<dbReference type="AlphaFoldDB" id="A0AAV4T073"/>
<sequence length="90" mass="10226">MVAGFHFNSSGAYRWIEYEEILRQGVSSGGRTREPSKLLPIMMNSSEGRIASSKYTSAKRIAVQGYDNNNHKMSNLENFESDIEENTLMF</sequence>
<comment type="caution">
    <text evidence="1">The sequence shown here is derived from an EMBL/GenBank/DDBJ whole genome shotgun (WGS) entry which is preliminary data.</text>
</comment>
<proteinExistence type="predicted"/>
<evidence type="ECO:0000313" key="2">
    <source>
        <dbReference type="Proteomes" id="UP001054945"/>
    </source>
</evidence>
<dbReference type="EMBL" id="BPLR01010341">
    <property type="protein sequence ID" value="GIY38666.1"/>
    <property type="molecule type" value="Genomic_DNA"/>
</dbReference>
<name>A0AAV4T073_CAEEX</name>